<evidence type="ECO:0000256" key="2">
    <source>
        <dbReference type="SAM" id="SignalP"/>
    </source>
</evidence>
<feature type="chain" id="PRO_5014116403" evidence="2">
    <location>
        <begin position="22"/>
        <end position="748"/>
    </location>
</feature>
<proteinExistence type="predicted"/>
<evidence type="ECO:0000256" key="1">
    <source>
        <dbReference type="SAM" id="MobiDB-lite"/>
    </source>
</evidence>
<comment type="caution">
    <text evidence="3">The sequence shown here is derived from an EMBL/GenBank/DDBJ whole genome shotgun (WGS) entry which is preliminary data.</text>
</comment>
<dbReference type="OrthoDB" id="364620at2759"/>
<protein>
    <submittedName>
        <fullName evidence="3">Signal peptide containing protein, putative</fullName>
    </submittedName>
</protein>
<organism evidence="3 4">
    <name type="scientific">Babesia ovata</name>
    <dbReference type="NCBI Taxonomy" id="189622"/>
    <lineage>
        <taxon>Eukaryota</taxon>
        <taxon>Sar</taxon>
        <taxon>Alveolata</taxon>
        <taxon>Apicomplexa</taxon>
        <taxon>Aconoidasida</taxon>
        <taxon>Piroplasmida</taxon>
        <taxon>Babesiidae</taxon>
        <taxon>Babesia</taxon>
    </lineage>
</organism>
<dbReference type="GeneID" id="39876365"/>
<dbReference type="RefSeq" id="XP_028868838.1">
    <property type="nucleotide sequence ID" value="XM_029013005.1"/>
</dbReference>
<feature type="signal peptide" evidence="2">
    <location>
        <begin position="1"/>
        <end position="21"/>
    </location>
</feature>
<evidence type="ECO:0000313" key="4">
    <source>
        <dbReference type="Proteomes" id="UP000236319"/>
    </source>
</evidence>
<dbReference type="Proteomes" id="UP000236319">
    <property type="component" value="Unassembled WGS sequence"/>
</dbReference>
<gene>
    <name evidence="3" type="ORF">BOVATA_040880</name>
</gene>
<dbReference type="AlphaFoldDB" id="A0A2H6KHY1"/>
<dbReference type="EMBL" id="BDSA01000005">
    <property type="protein sequence ID" value="GBE62595.1"/>
    <property type="molecule type" value="Genomic_DNA"/>
</dbReference>
<name>A0A2H6KHY1_9APIC</name>
<keyword evidence="2" id="KW-0732">Signal</keyword>
<keyword evidence="4" id="KW-1185">Reference proteome</keyword>
<reference evidence="3 4" key="1">
    <citation type="journal article" date="2017" name="BMC Genomics">
        <title>Whole-genome assembly of Babesia ovata and comparative genomics between closely related pathogens.</title>
        <authorList>
            <person name="Yamagishi J."/>
            <person name="Asada M."/>
            <person name="Hakimi H."/>
            <person name="Tanaka T.Q."/>
            <person name="Sugimoto C."/>
            <person name="Kawazu S."/>
        </authorList>
    </citation>
    <scope>NUCLEOTIDE SEQUENCE [LARGE SCALE GENOMIC DNA]</scope>
    <source>
        <strain evidence="3 4">Miyake</strain>
    </source>
</reference>
<evidence type="ECO:0000313" key="3">
    <source>
        <dbReference type="EMBL" id="GBE62595.1"/>
    </source>
</evidence>
<sequence>MAISGWCMALVALCLLETGYGQEETGGPPPNPGFLVQRETLLSRDYTGFNILIDLALESDANGFFTRQVVEATNTHTRYVYKTRSSFSATRVIDGNQTLWECAYKHAGQVTIDDFGGYSLMQLQVDLGENPLEFVYYEKRSALWAQIDRRMYIKEMFTRQVQDEIDLRPSAIKLLGGFKVRSIKNPVTPIGAQVAPMFGHVIKTIKFGRRTLWEYSPEVQTVCIRVDKVGASGVTLLILHLIEINERYRVAYMYGKGNRTMKKQKYLELYKILSIIRPVHVPNVRLQFDVTIKPDENAKQVKSSDSSTDDDEDEDSDSSQMKAPLIKIIEDGDVENALSQEQSKLNTWTCEQLEADNSIVLEHAGGTVSWNMGIPQEQAGISISTIQQDNGDVKRNVITPRRGAFVTCLDDGERRVYTAKDEYPHKVVKEFVANVLVVAIFATRLDGMAKRRYFLRRKREWSETSKVGYFNTRKPVVLGRDVDIDEMETSNRIFYNNKYEGKWLAPYLNFGKHDSNVDVSPKFTYSVSRVTYKKQDLWVFNKAAFEMVTDIKIWQHEEERVLTITTVNGRDKRHERMFLMTNDKWDLVEEGAFVTAYKTPLFIDAAKSKHDGLNTITTWPLLPNQDNTMKPLLGNYIHTVTYGDQMLWKQEGKDYMCDSVYNIEIRGVVIVTLKVYDRYGDTYYVYYLNDGTNDKWVEIDVVMLTFLVRNLQASRDFADILKKYEFTAGKFKDIIVKDAKSPTVESEL</sequence>
<feature type="region of interest" description="Disordered" evidence="1">
    <location>
        <begin position="297"/>
        <end position="322"/>
    </location>
</feature>
<dbReference type="VEuPathDB" id="PiroplasmaDB:BOVATA_040880"/>
<feature type="compositionally biased region" description="Acidic residues" evidence="1">
    <location>
        <begin position="307"/>
        <end position="317"/>
    </location>
</feature>
<accession>A0A2H6KHY1</accession>